<organism evidence="2 3">
    <name type="scientific">Halogeometricum salsisoli</name>
    <dbReference type="NCBI Taxonomy" id="2950536"/>
    <lineage>
        <taxon>Archaea</taxon>
        <taxon>Methanobacteriati</taxon>
        <taxon>Methanobacteriota</taxon>
        <taxon>Stenosarchaea group</taxon>
        <taxon>Halobacteria</taxon>
        <taxon>Halobacteriales</taxon>
        <taxon>Haloferacaceae</taxon>
        <taxon>Halogeometricum</taxon>
    </lineage>
</organism>
<reference evidence="2 3" key="1">
    <citation type="submission" date="2022-06" db="EMBL/GenBank/DDBJ databases">
        <title>Halogeometricum sp. a new haloarchaeum isolate from saline soil.</title>
        <authorList>
            <person name="Strakova D."/>
            <person name="Galisteo C."/>
            <person name="Sanchez-Porro C."/>
            <person name="Ventosa A."/>
        </authorList>
    </citation>
    <scope>NUCLEOTIDE SEQUENCE [LARGE SCALE GENOMIC DNA]</scope>
    <source>
        <strain evidence="2 3">S1BR25-6</strain>
    </source>
</reference>
<sequence length="121" mass="12935">MDARVNFPFSPAFPAASGLELEGGHNVVYFELDPRTTLATHTDSPEEILVCLDGSEVEVWAGEATGSIGAGELVVVPPMVPHGFRNTGPETARFLGFFSDRTTVSEFEAPVEPLGVTTLRT</sequence>
<proteinExistence type="predicted"/>
<dbReference type="Pfam" id="PF07883">
    <property type="entry name" value="Cupin_2"/>
    <property type="match status" value="1"/>
</dbReference>
<keyword evidence="3" id="KW-1185">Reference proteome</keyword>
<evidence type="ECO:0000313" key="2">
    <source>
        <dbReference type="EMBL" id="MDS0297864.1"/>
    </source>
</evidence>
<dbReference type="SUPFAM" id="SSF51182">
    <property type="entry name" value="RmlC-like cupins"/>
    <property type="match status" value="1"/>
</dbReference>
<dbReference type="RefSeq" id="WP_310922691.1">
    <property type="nucleotide sequence ID" value="NZ_JAMQOP010000001.1"/>
</dbReference>
<dbReference type="Gene3D" id="2.60.120.10">
    <property type="entry name" value="Jelly Rolls"/>
    <property type="match status" value="1"/>
</dbReference>
<accession>A0ABU2GCF1</accession>
<evidence type="ECO:0000259" key="1">
    <source>
        <dbReference type="Pfam" id="PF07883"/>
    </source>
</evidence>
<protein>
    <submittedName>
        <fullName evidence="2">Cupin domain-containing protein</fullName>
    </submittedName>
</protein>
<dbReference type="InterPro" id="IPR011051">
    <property type="entry name" value="RmlC_Cupin_sf"/>
</dbReference>
<name>A0ABU2GCF1_9EURY</name>
<dbReference type="EMBL" id="JAMQOP010000001">
    <property type="protein sequence ID" value="MDS0297864.1"/>
    <property type="molecule type" value="Genomic_DNA"/>
</dbReference>
<dbReference type="Proteomes" id="UP001257060">
    <property type="component" value="Unassembled WGS sequence"/>
</dbReference>
<feature type="domain" description="Cupin type-2" evidence="1">
    <location>
        <begin position="29"/>
        <end position="95"/>
    </location>
</feature>
<comment type="caution">
    <text evidence="2">The sequence shown here is derived from an EMBL/GenBank/DDBJ whole genome shotgun (WGS) entry which is preliminary data.</text>
</comment>
<evidence type="ECO:0000313" key="3">
    <source>
        <dbReference type="Proteomes" id="UP001257060"/>
    </source>
</evidence>
<dbReference type="InterPro" id="IPR013096">
    <property type="entry name" value="Cupin_2"/>
</dbReference>
<gene>
    <name evidence="2" type="ORF">NDI76_03845</name>
</gene>
<dbReference type="InterPro" id="IPR014710">
    <property type="entry name" value="RmlC-like_jellyroll"/>
</dbReference>